<dbReference type="InterPro" id="IPR031120">
    <property type="entry name" value="HIR1-like"/>
</dbReference>
<dbReference type="EMBL" id="CP045891">
    <property type="protein sequence ID" value="QQP57868.1"/>
    <property type="molecule type" value="Genomic_DNA"/>
</dbReference>
<feature type="repeat" description="WD" evidence="7">
    <location>
        <begin position="67"/>
        <end position="99"/>
    </location>
</feature>
<dbReference type="PRINTS" id="PR00320">
    <property type="entry name" value="GPROTEINBRPT"/>
</dbReference>
<evidence type="ECO:0000313" key="9">
    <source>
        <dbReference type="EMBL" id="QQP57868.1"/>
    </source>
</evidence>
<dbReference type="Proteomes" id="UP000595437">
    <property type="component" value="Chromosome 2"/>
</dbReference>
<dbReference type="PANTHER" id="PTHR13831:SF0">
    <property type="entry name" value="PROTEIN HIRA"/>
    <property type="match status" value="1"/>
</dbReference>
<accession>A0A7T8KL05</accession>
<dbReference type="Pfam" id="PF24105">
    <property type="entry name" value="Beta-prop_CAF1B_HIR1"/>
    <property type="match status" value="1"/>
</dbReference>
<evidence type="ECO:0000313" key="10">
    <source>
        <dbReference type="Proteomes" id="UP000595437"/>
    </source>
</evidence>
<dbReference type="GO" id="GO:0031491">
    <property type="term" value="F:nucleosome binding"/>
    <property type="evidence" value="ECO:0007669"/>
    <property type="project" value="TreeGrafter"/>
</dbReference>
<comment type="similarity">
    <text evidence="2">Belongs to the WD repeat HIR1 family.</text>
</comment>
<dbReference type="InterPro" id="IPR055410">
    <property type="entry name" value="Beta-prop_CAF1B_HIR1"/>
</dbReference>
<evidence type="ECO:0000256" key="2">
    <source>
        <dbReference type="ARBA" id="ARBA00007306"/>
    </source>
</evidence>
<feature type="repeat" description="WD" evidence="7">
    <location>
        <begin position="167"/>
        <end position="198"/>
    </location>
</feature>
<dbReference type="GO" id="GO:0005634">
    <property type="term" value="C:nucleus"/>
    <property type="evidence" value="ECO:0007669"/>
    <property type="project" value="UniProtKB-SubCell"/>
</dbReference>
<keyword evidence="3 7" id="KW-0853">WD repeat</keyword>
<dbReference type="InterPro" id="IPR015943">
    <property type="entry name" value="WD40/YVTN_repeat-like_dom_sf"/>
</dbReference>
<dbReference type="SMART" id="SM00320">
    <property type="entry name" value="WD40"/>
    <property type="match status" value="4"/>
</dbReference>
<dbReference type="PANTHER" id="PTHR13831">
    <property type="entry name" value="MEMBER OF THE HIR1 FAMILY OF WD-REPEAT PROTEINS"/>
    <property type="match status" value="1"/>
</dbReference>
<dbReference type="Gene3D" id="2.130.10.10">
    <property type="entry name" value="YVTN repeat-like/Quinoprotein amine dehydrogenase"/>
    <property type="match status" value="1"/>
</dbReference>
<evidence type="ECO:0000256" key="6">
    <source>
        <dbReference type="ARBA" id="ARBA00023242"/>
    </source>
</evidence>
<evidence type="ECO:0000256" key="7">
    <source>
        <dbReference type="PROSITE-ProRule" id="PRU00221"/>
    </source>
</evidence>
<keyword evidence="5" id="KW-0156">Chromatin regulator</keyword>
<dbReference type="InterPro" id="IPR020472">
    <property type="entry name" value="WD40_PAC1"/>
</dbReference>
<dbReference type="InterPro" id="IPR001680">
    <property type="entry name" value="WD40_rpt"/>
</dbReference>
<evidence type="ECO:0000256" key="5">
    <source>
        <dbReference type="ARBA" id="ARBA00022853"/>
    </source>
</evidence>
<sequence length="207" mass="23086">MKLLKPCWIAKEGQPIFSIDIHPDGSRFVTGGQGNDSSGRISIWNMKYILEESCVESSSSPKLLSQMDHHLACVNTVRWSHSGRFLASGGDDKIVIIWEQSPYSQGSSLLGGSNAEYWKVKYTLRRHDGDILDLAWSVGDSFIATASVDNSIIIWNAEKLPEVIKILKGHTGLVKGVIFDPVGKYLASQSDDKTMRLWRTTDWEVDT</sequence>
<evidence type="ECO:0000259" key="8">
    <source>
        <dbReference type="Pfam" id="PF24105"/>
    </source>
</evidence>
<name>A0A7T8KL05_CALRO</name>
<dbReference type="GO" id="GO:0000785">
    <property type="term" value="C:chromatin"/>
    <property type="evidence" value="ECO:0007669"/>
    <property type="project" value="TreeGrafter"/>
</dbReference>
<dbReference type="InterPro" id="IPR036322">
    <property type="entry name" value="WD40_repeat_dom_sf"/>
</dbReference>
<keyword evidence="6" id="KW-0539">Nucleus</keyword>
<feature type="domain" description="CAF1B/HIR1 beta-propeller" evidence="8">
    <location>
        <begin position="11"/>
        <end position="201"/>
    </location>
</feature>
<dbReference type="PROSITE" id="PS50294">
    <property type="entry name" value="WD_REPEATS_REGION"/>
    <property type="match status" value="3"/>
</dbReference>
<feature type="non-terminal residue" evidence="9">
    <location>
        <position position="207"/>
    </location>
</feature>
<dbReference type="PROSITE" id="PS50082">
    <property type="entry name" value="WD_REPEATS_2"/>
    <property type="match status" value="3"/>
</dbReference>
<dbReference type="GO" id="GO:0006351">
    <property type="term" value="P:DNA-templated transcription"/>
    <property type="evidence" value="ECO:0007669"/>
    <property type="project" value="InterPro"/>
</dbReference>
<keyword evidence="4" id="KW-0677">Repeat</keyword>
<dbReference type="SUPFAM" id="SSF50978">
    <property type="entry name" value="WD40 repeat-like"/>
    <property type="match status" value="1"/>
</dbReference>
<evidence type="ECO:0000256" key="1">
    <source>
        <dbReference type="ARBA" id="ARBA00004123"/>
    </source>
</evidence>
<comment type="subcellular location">
    <subcellularLocation>
        <location evidence="1">Nucleus</location>
    </subcellularLocation>
</comment>
<feature type="repeat" description="WD" evidence="7">
    <location>
        <begin position="124"/>
        <end position="165"/>
    </location>
</feature>
<dbReference type="OrthoDB" id="1741719at2759"/>
<dbReference type="GO" id="GO:0000417">
    <property type="term" value="C:HIR complex"/>
    <property type="evidence" value="ECO:0007669"/>
    <property type="project" value="TreeGrafter"/>
</dbReference>
<proteinExistence type="inferred from homology"/>
<evidence type="ECO:0000256" key="4">
    <source>
        <dbReference type="ARBA" id="ARBA00022737"/>
    </source>
</evidence>
<organism evidence="9 10">
    <name type="scientific">Caligus rogercresseyi</name>
    <name type="common">Sea louse</name>
    <dbReference type="NCBI Taxonomy" id="217165"/>
    <lineage>
        <taxon>Eukaryota</taxon>
        <taxon>Metazoa</taxon>
        <taxon>Ecdysozoa</taxon>
        <taxon>Arthropoda</taxon>
        <taxon>Crustacea</taxon>
        <taxon>Multicrustacea</taxon>
        <taxon>Hexanauplia</taxon>
        <taxon>Copepoda</taxon>
        <taxon>Siphonostomatoida</taxon>
        <taxon>Caligidae</taxon>
        <taxon>Caligus</taxon>
    </lineage>
</organism>
<evidence type="ECO:0000256" key="3">
    <source>
        <dbReference type="ARBA" id="ARBA00022574"/>
    </source>
</evidence>
<reference evidence="10" key="1">
    <citation type="submission" date="2021-01" db="EMBL/GenBank/DDBJ databases">
        <title>Caligus Genome Assembly.</title>
        <authorList>
            <person name="Gallardo-Escarate C."/>
        </authorList>
    </citation>
    <scope>NUCLEOTIDE SEQUENCE [LARGE SCALE GENOMIC DNA]</scope>
</reference>
<protein>
    <submittedName>
        <fullName evidence="9">Protein HIRA</fullName>
    </submittedName>
</protein>
<keyword evidence="10" id="KW-1185">Reference proteome</keyword>
<gene>
    <name evidence="9" type="ORF">FKW44_003007</name>
</gene>
<dbReference type="AlphaFoldDB" id="A0A7T8KL05"/>
<dbReference type="GO" id="GO:0006338">
    <property type="term" value="P:chromatin remodeling"/>
    <property type="evidence" value="ECO:0007669"/>
    <property type="project" value="TreeGrafter"/>
</dbReference>